<dbReference type="InterPro" id="IPR002885">
    <property type="entry name" value="PPR_rpt"/>
</dbReference>
<protein>
    <recommendedName>
        <fullName evidence="6">Pentatricopeptide repeat-containing protein</fullName>
    </recommendedName>
</protein>
<dbReference type="PANTHER" id="PTHR24015">
    <property type="entry name" value="OS07G0578800 PROTEIN-RELATED"/>
    <property type="match status" value="1"/>
</dbReference>
<dbReference type="Pfam" id="PF01535">
    <property type="entry name" value="PPR"/>
    <property type="match status" value="1"/>
</dbReference>
<dbReference type="FunFam" id="1.25.40.10:FF:000987">
    <property type="entry name" value="Pentatricopeptide repeat-containing protein At3g14330"/>
    <property type="match status" value="1"/>
</dbReference>
<feature type="repeat" description="PPR" evidence="3">
    <location>
        <begin position="48"/>
        <end position="82"/>
    </location>
</feature>
<dbReference type="AlphaFoldDB" id="A0ABD2Z230"/>
<evidence type="ECO:0000313" key="5">
    <source>
        <dbReference type="Proteomes" id="UP001630127"/>
    </source>
</evidence>
<sequence>MGKAVHGLAVKLGLRGNVMVRNALIDMYSKCEFLDEAQIVFDMNQSKNVVSWNSIIGGYSREGDVDGTFNLVREMQSDKLKANEVTVLNVLPVCVGVSELMSLKELQGYSIWHGFVNDELLANAFIAVFS</sequence>
<dbReference type="PROSITE" id="PS51375">
    <property type="entry name" value="PPR"/>
    <property type="match status" value="1"/>
</dbReference>
<dbReference type="InterPro" id="IPR046960">
    <property type="entry name" value="PPR_At4g14850-like_plant"/>
</dbReference>
<evidence type="ECO:0000313" key="4">
    <source>
        <dbReference type="EMBL" id="KAL3512380.1"/>
    </source>
</evidence>
<keyword evidence="2" id="KW-0677">Repeat</keyword>
<dbReference type="Gene3D" id="1.25.40.10">
    <property type="entry name" value="Tetratricopeptide repeat domain"/>
    <property type="match status" value="1"/>
</dbReference>
<gene>
    <name evidence="4" type="ORF">ACH5RR_025097</name>
</gene>
<dbReference type="PANTHER" id="PTHR24015:SF548">
    <property type="entry name" value="OS08G0340900 PROTEIN"/>
    <property type="match status" value="1"/>
</dbReference>
<proteinExistence type="inferred from homology"/>
<organism evidence="4 5">
    <name type="scientific">Cinchona calisaya</name>
    <dbReference type="NCBI Taxonomy" id="153742"/>
    <lineage>
        <taxon>Eukaryota</taxon>
        <taxon>Viridiplantae</taxon>
        <taxon>Streptophyta</taxon>
        <taxon>Embryophyta</taxon>
        <taxon>Tracheophyta</taxon>
        <taxon>Spermatophyta</taxon>
        <taxon>Magnoliopsida</taxon>
        <taxon>eudicotyledons</taxon>
        <taxon>Gunneridae</taxon>
        <taxon>Pentapetalae</taxon>
        <taxon>asterids</taxon>
        <taxon>lamiids</taxon>
        <taxon>Gentianales</taxon>
        <taxon>Rubiaceae</taxon>
        <taxon>Cinchonoideae</taxon>
        <taxon>Cinchoneae</taxon>
        <taxon>Cinchona</taxon>
    </lineage>
</organism>
<dbReference type="Proteomes" id="UP001630127">
    <property type="component" value="Unassembled WGS sequence"/>
</dbReference>
<comment type="similarity">
    <text evidence="1">Belongs to the PPR family. PCMP-H subfamily.</text>
</comment>
<dbReference type="GO" id="GO:0003729">
    <property type="term" value="F:mRNA binding"/>
    <property type="evidence" value="ECO:0007669"/>
    <property type="project" value="UniProtKB-ARBA"/>
</dbReference>
<evidence type="ECO:0008006" key="6">
    <source>
        <dbReference type="Google" id="ProtNLM"/>
    </source>
</evidence>
<dbReference type="NCBIfam" id="TIGR00756">
    <property type="entry name" value="PPR"/>
    <property type="match status" value="1"/>
</dbReference>
<dbReference type="EMBL" id="JBJUIK010000011">
    <property type="protein sequence ID" value="KAL3512380.1"/>
    <property type="molecule type" value="Genomic_DNA"/>
</dbReference>
<dbReference type="Pfam" id="PF13041">
    <property type="entry name" value="PPR_2"/>
    <property type="match status" value="1"/>
</dbReference>
<comment type="caution">
    <text evidence="4">The sequence shown here is derived from an EMBL/GenBank/DDBJ whole genome shotgun (WGS) entry which is preliminary data.</text>
</comment>
<keyword evidence="5" id="KW-1185">Reference proteome</keyword>
<dbReference type="InterPro" id="IPR011990">
    <property type="entry name" value="TPR-like_helical_dom_sf"/>
</dbReference>
<reference evidence="4 5" key="1">
    <citation type="submission" date="2024-11" db="EMBL/GenBank/DDBJ databases">
        <title>A near-complete genome assembly of Cinchona calisaya.</title>
        <authorList>
            <person name="Lian D.C."/>
            <person name="Zhao X.W."/>
            <person name="Wei L."/>
        </authorList>
    </citation>
    <scope>NUCLEOTIDE SEQUENCE [LARGE SCALE GENOMIC DNA]</scope>
    <source>
        <tissue evidence="4">Nenye</tissue>
    </source>
</reference>
<evidence type="ECO:0000256" key="3">
    <source>
        <dbReference type="PROSITE-ProRule" id="PRU00708"/>
    </source>
</evidence>
<accession>A0ABD2Z230</accession>
<name>A0ABD2Z230_9GENT</name>
<evidence type="ECO:0000256" key="1">
    <source>
        <dbReference type="ARBA" id="ARBA00006643"/>
    </source>
</evidence>
<evidence type="ECO:0000256" key="2">
    <source>
        <dbReference type="ARBA" id="ARBA00022737"/>
    </source>
</evidence>